<dbReference type="OrthoDB" id="7959833at2759"/>
<dbReference type="SUPFAM" id="SSF56496">
    <property type="entry name" value="Fibrinogen C-terminal domain-like"/>
    <property type="match status" value="1"/>
</dbReference>
<organism evidence="2 3">
    <name type="scientific">Lottia gigantea</name>
    <name type="common">Giant owl limpet</name>
    <dbReference type="NCBI Taxonomy" id="225164"/>
    <lineage>
        <taxon>Eukaryota</taxon>
        <taxon>Metazoa</taxon>
        <taxon>Spiralia</taxon>
        <taxon>Lophotrochozoa</taxon>
        <taxon>Mollusca</taxon>
        <taxon>Gastropoda</taxon>
        <taxon>Patellogastropoda</taxon>
        <taxon>Lottioidea</taxon>
        <taxon>Lottiidae</taxon>
        <taxon>Lottia</taxon>
    </lineage>
</organism>
<gene>
    <name evidence="2" type="ORF">LOTGIDRAFT_166000</name>
</gene>
<dbReference type="GO" id="GO:0005615">
    <property type="term" value="C:extracellular space"/>
    <property type="evidence" value="ECO:0007669"/>
    <property type="project" value="TreeGrafter"/>
</dbReference>
<feature type="domain" description="Fibrinogen C-terminal" evidence="1">
    <location>
        <begin position="117"/>
        <end position="327"/>
    </location>
</feature>
<dbReference type="Proteomes" id="UP000030746">
    <property type="component" value="Unassembled WGS sequence"/>
</dbReference>
<evidence type="ECO:0000259" key="1">
    <source>
        <dbReference type="SMART" id="SM00186"/>
    </source>
</evidence>
<evidence type="ECO:0000313" key="3">
    <source>
        <dbReference type="Proteomes" id="UP000030746"/>
    </source>
</evidence>
<keyword evidence="3" id="KW-1185">Reference proteome</keyword>
<dbReference type="Pfam" id="PF00147">
    <property type="entry name" value="Fibrinogen_C"/>
    <property type="match status" value="1"/>
</dbReference>
<dbReference type="Gene3D" id="3.90.215.10">
    <property type="entry name" value="Gamma Fibrinogen, chain A, domain 1"/>
    <property type="match status" value="1"/>
</dbReference>
<name>V3ZZA2_LOTGI</name>
<dbReference type="InterPro" id="IPR050373">
    <property type="entry name" value="Fibrinogen_C-term_domain"/>
</dbReference>
<dbReference type="RefSeq" id="XP_009061295.1">
    <property type="nucleotide sequence ID" value="XM_009063047.1"/>
</dbReference>
<dbReference type="OMA" id="YNCAENY"/>
<dbReference type="KEGG" id="lgi:LOTGIDRAFT_166000"/>
<dbReference type="GeneID" id="20240232"/>
<reference evidence="2 3" key="1">
    <citation type="journal article" date="2013" name="Nature">
        <title>Insights into bilaterian evolution from three spiralian genomes.</title>
        <authorList>
            <person name="Simakov O."/>
            <person name="Marletaz F."/>
            <person name="Cho S.J."/>
            <person name="Edsinger-Gonzales E."/>
            <person name="Havlak P."/>
            <person name="Hellsten U."/>
            <person name="Kuo D.H."/>
            <person name="Larsson T."/>
            <person name="Lv J."/>
            <person name="Arendt D."/>
            <person name="Savage R."/>
            <person name="Osoegawa K."/>
            <person name="de Jong P."/>
            <person name="Grimwood J."/>
            <person name="Chapman J.A."/>
            <person name="Shapiro H."/>
            <person name="Aerts A."/>
            <person name="Otillar R.P."/>
            <person name="Terry A.Y."/>
            <person name="Boore J.L."/>
            <person name="Grigoriev I.V."/>
            <person name="Lindberg D.R."/>
            <person name="Seaver E.C."/>
            <person name="Weisblat D.A."/>
            <person name="Putnam N.H."/>
            <person name="Rokhsar D.S."/>
        </authorList>
    </citation>
    <scope>NUCLEOTIDE SEQUENCE [LARGE SCALE GENOMIC DNA]</scope>
</reference>
<sequence length="329" mass="37555">MLEHEYRVCTGHYARLYVRESRFEKRDIFCYFYCGQFDWCRVVTIQTVVSGVTCLYHENLFEVDCHTFPVDAQGGYKLIYKKEEYTPPIDNGCKNGGTRLNTGCVCVDNYVTPDCSRLAHDCSEFADSSAPYGFTIHMVRPYGYNKSIEVSCTIRFAMTLILLRDERKFHGTFNRSWSEYKYTFGDSGNSVKSYWMGLEKLYILTNQPGVNFRLQVFCYRFSPIKYFNTYYNNFVIGNASTSYAMTTGLLTPGGLSGVDGMGANRSNVPFCTYDRPCSGHPNGLNGGWWYVNGLEKYALTNPFGSLHYLFSNSDLVIDVVSVALDRIQP</sequence>
<dbReference type="PANTHER" id="PTHR19143">
    <property type="entry name" value="FIBRINOGEN/TENASCIN/ANGIOPOEITIN"/>
    <property type="match status" value="1"/>
</dbReference>
<dbReference type="AlphaFoldDB" id="V3ZZA2"/>
<dbReference type="InterPro" id="IPR036056">
    <property type="entry name" value="Fibrinogen-like_C"/>
</dbReference>
<dbReference type="CTD" id="20240232"/>
<proteinExistence type="predicted"/>
<accession>V3ZZA2</accession>
<dbReference type="HOGENOM" id="CLU_797618_0_0_1"/>
<dbReference type="InterPro" id="IPR002181">
    <property type="entry name" value="Fibrinogen_a/b/g_C_dom"/>
</dbReference>
<dbReference type="SMART" id="SM00186">
    <property type="entry name" value="FBG"/>
    <property type="match status" value="1"/>
</dbReference>
<evidence type="ECO:0000313" key="2">
    <source>
        <dbReference type="EMBL" id="ESO87980.1"/>
    </source>
</evidence>
<dbReference type="InterPro" id="IPR014716">
    <property type="entry name" value="Fibrinogen_a/b/g_C_1"/>
</dbReference>
<protein>
    <recommendedName>
        <fullName evidence="1">Fibrinogen C-terminal domain-containing protein</fullName>
    </recommendedName>
</protein>
<dbReference type="EMBL" id="KB202793">
    <property type="protein sequence ID" value="ESO87980.1"/>
    <property type="molecule type" value="Genomic_DNA"/>
</dbReference>